<dbReference type="Gene3D" id="3.10.450.50">
    <property type="match status" value="1"/>
</dbReference>
<dbReference type="InterPro" id="IPR048469">
    <property type="entry name" value="YchJ-like_M"/>
</dbReference>
<organism evidence="3 4">
    <name type="scientific">Leucobacter tardus</name>
    <dbReference type="NCBI Taxonomy" id="501483"/>
    <lineage>
        <taxon>Bacteria</taxon>
        <taxon>Bacillati</taxon>
        <taxon>Actinomycetota</taxon>
        <taxon>Actinomycetes</taxon>
        <taxon>Micrococcales</taxon>
        <taxon>Microbacteriaceae</taxon>
        <taxon>Leucobacter</taxon>
    </lineage>
</organism>
<dbReference type="Proteomes" id="UP000668403">
    <property type="component" value="Unassembled WGS sequence"/>
</dbReference>
<sequence>MTEMQCPCGRGVWLAACCGPILSGETAASTAERLMRSRYTAFAIGDSEYLLRSWHPSTRPESVEIDARTAWQRLLIESTAAGGPFDDQGLVTFTAIARVDGARFVQRERSRFARVDRRWVYVDGDPLDPEA</sequence>
<evidence type="ECO:0000259" key="2">
    <source>
        <dbReference type="Pfam" id="PF17775"/>
    </source>
</evidence>
<gene>
    <name evidence="3" type="ORF">J4H85_09900</name>
</gene>
<evidence type="ECO:0000313" key="4">
    <source>
        <dbReference type="Proteomes" id="UP000668403"/>
    </source>
</evidence>
<dbReference type="InterPro" id="IPR032710">
    <property type="entry name" value="NTF2-like_dom_sf"/>
</dbReference>
<keyword evidence="4" id="KW-1185">Reference proteome</keyword>
<comment type="similarity">
    <text evidence="1">Belongs to the UPF0225 family.</text>
</comment>
<reference evidence="3" key="1">
    <citation type="submission" date="2021-03" db="EMBL/GenBank/DDBJ databases">
        <title>Leucobacter chromiisoli sp. nov., isolated from chromium-containing soil of chemical plant.</title>
        <authorList>
            <person name="Xu Z."/>
        </authorList>
    </citation>
    <scope>NUCLEOTIDE SEQUENCE</scope>
    <source>
        <strain evidence="3">K 70/01</strain>
    </source>
</reference>
<dbReference type="SUPFAM" id="SSF54427">
    <property type="entry name" value="NTF2-like"/>
    <property type="match status" value="1"/>
</dbReference>
<protein>
    <recommendedName>
        <fullName evidence="1">UPF0225 protein J4H85_09900</fullName>
    </recommendedName>
</protein>
<dbReference type="RefSeq" id="WP_208239191.1">
    <property type="nucleotide sequence ID" value="NZ_BAAAQU010000002.1"/>
</dbReference>
<dbReference type="AlphaFoldDB" id="A0A939QFL5"/>
<dbReference type="EMBL" id="JAGFBF010000005">
    <property type="protein sequence ID" value="MBO2990303.1"/>
    <property type="molecule type" value="Genomic_DNA"/>
</dbReference>
<dbReference type="InterPro" id="IPR023006">
    <property type="entry name" value="YchJ-like"/>
</dbReference>
<name>A0A939QFL5_9MICO</name>
<comment type="caution">
    <text evidence="3">The sequence shown here is derived from an EMBL/GenBank/DDBJ whole genome shotgun (WGS) entry which is preliminary data.</text>
</comment>
<dbReference type="Pfam" id="PF17775">
    <property type="entry name" value="YchJ_M-like"/>
    <property type="match status" value="1"/>
</dbReference>
<dbReference type="HAMAP" id="MF_00612">
    <property type="entry name" value="UPF0225"/>
    <property type="match status" value="1"/>
</dbReference>
<accession>A0A939QFL5</accession>
<proteinExistence type="inferred from homology"/>
<evidence type="ECO:0000256" key="1">
    <source>
        <dbReference type="HAMAP-Rule" id="MF_00612"/>
    </source>
</evidence>
<feature type="domain" description="YchJ-like middle NTF2-like" evidence="2">
    <location>
        <begin position="30"/>
        <end position="124"/>
    </location>
</feature>
<evidence type="ECO:0000313" key="3">
    <source>
        <dbReference type="EMBL" id="MBO2990303.1"/>
    </source>
</evidence>